<protein>
    <recommendedName>
        <fullName evidence="5">Secreted protein</fullName>
    </recommendedName>
</protein>
<evidence type="ECO:0000256" key="1">
    <source>
        <dbReference type="SAM" id="Phobius"/>
    </source>
</evidence>
<comment type="caution">
    <text evidence="3">The sequence shown here is derived from an EMBL/GenBank/DDBJ whole genome shotgun (WGS) entry which is preliminary data.</text>
</comment>
<feature type="chain" id="PRO_5041944724" description="Secreted protein" evidence="2">
    <location>
        <begin position="27"/>
        <end position="111"/>
    </location>
</feature>
<sequence>MSDLSTWVSMMSGWLFCLPSFASLSASSFPCIPAWPLTHVNLVRALRFRIFVMVSFARSPFAARKKPWSSHFWRLLISIVSLIASISAIWLDGPSSFGTFIALFSRSSSSK</sequence>
<dbReference type="Proteomes" id="UP001295794">
    <property type="component" value="Unassembled WGS sequence"/>
</dbReference>
<evidence type="ECO:0000256" key="2">
    <source>
        <dbReference type="SAM" id="SignalP"/>
    </source>
</evidence>
<keyword evidence="4" id="KW-1185">Reference proteome</keyword>
<keyword evidence="1" id="KW-0812">Transmembrane</keyword>
<dbReference type="AlphaFoldDB" id="A0AAD2Q1K5"/>
<name>A0AAD2Q1K5_9AGAR</name>
<keyword evidence="2" id="KW-0732">Signal</keyword>
<accession>A0AAD2Q1K5</accession>
<dbReference type="EMBL" id="CAVNYO010000104">
    <property type="protein sequence ID" value="CAK5265930.1"/>
    <property type="molecule type" value="Genomic_DNA"/>
</dbReference>
<gene>
    <name evidence="3" type="ORF">MYCIT1_LOCUS7327</name>
</gene>
<feature type="transmembrane region" description="Helical" evidence="1">
    <location>
        <begin position="73"/>
        <end position="91"/>
    </location>
</feature>
<keyword evidence="1" id="KW-1133">Transmembrane helix</keyword>
<evidence type="ECO:0008006" key="5">
    <source>
        <dbReference type="Google" id="ProtNLM"/>
    </source>
</evidence>
<proteinExistence type="predicted"/>
<feature type="signal peptide" evidence="2">
    <location>
        <begin position="1"/>
        <end position="26"/>
    </location>
</feature>
<organism evidence="3 4">
    <name type="scientific">Mycena citricolor</name>
    <dbReference type="NCBI Taxonomy" id="2018698"/>
    <lineage>
        <taxon>Eukaryota</taxon>
        <taxon>Fungi</taxon>
        <taxon>Dikarya</taxon>
        <taxon>Basidiomycota</taxon>
        <taxon>Agaricomycotina</taxon>
        <taxon>Agaricomycetes</taxon>
        <taxon>Agaricomycetidae</taxon>
        <taxon>Agaricales</taxon>
        <taxon>Marasmiineae</taxon>
        <taxon>Mycenaceae</taxon>
        <taxon>Mycena</taxon>
    </lineage>
</organism>
<keyword evidence="1" id="KW-0472">Membrane</keyword>
<reference evidence="3" key="1">
    <citation type="submission" date="2023-11" db="EMBL/GenBank/DDBJ databases">
        <authorList>
            <person name="De Vega J J."/>
            <person name="De Vega J J."/>
        </authorList>
    </citation>
    <scope>NUCLEOTIDE SEQUENCE</scope>
</reference>
<evidence type="ECO:0000313" key="4">
    <source>
        <dbReference type="Proteomes" id="UP001295794"/>
    </source>
</evidence>
<evidence type="ECO:0000313" key="3">
    <source>
        <dbReference type="EMBL" id="CAK5265930.1"/>
    </source>
</evidence>